<name>A0A316UHJ3_9BASI</name>
<keyword evidence="3" id="KW-1185">Reference proteome</keyword>
<feature type="region of interest" description="Disordered" evidence="1">
    <location>
        <begin position="61"/>
        <end position="108"/>
    </location>
</feature>
<protein>
    <submittedName>
        <fullName evidence="2">Uncharacterized protein</fullName>
    </submittedName>
</protein>
<evidence type="ECO:0000313" key="3">
    <source>
        <dbReference type="Proteomes" id="UP000245884"/>
    </source>
</evidence>
<dbReference type="EMBL" id="KZ819679">
    <property type="protein sequence ID" value="PWN24670.1"/>
    <property type="molecule type" value="Genomic_DNA"/>
</dbReference>
<sequence>MRLSSLSERPQTGWVDAGSGRRILEDEWYKKAFRRPPSSNFLSIPQSFDFLELFTNPPNQPTLAHLDSHQEAAHPTHLDPLTSPRPPRPHSSSSTTTLSTPRAASTSTRLTQVSSLAVVIMAMLLPPARLRRHHHHQALYPGQGPVLHVPYSARSMRVSYPLGAYPSWYKVKVKAERSSSRTSLTLPDVAQRIIDHSVPSLDYGASPSYSPHRGVSPRSERRLV</sequence>
<dbReference type="RefSeq" id="XP_025359282.1">
    <property type="nucleotide sequence ID" value="XM_025509952.1"/>
</dbReference>
<dbReference type="AlphaFoldDB" id="A0A316UHJ3"/>
<proteinExistence type="predicted"/>
<reference evidence="2 3" key="1">
    <citation type="journal article" date="2018" name="Mol. Biol. Evol.">
        <title>Broad Genomic Sampling Reveals a Smut Pathogenic Ancestry of the Fungal Clade Ustilaginomycotina.</title>
        <authorList>
            <person name="Kijpornyongpan T."/>
            <person name="Mondo S.J."/>
            <person name="Barry K."/>
            <person name="Sandor L."/>
            <person name="Lee J."/>
            <person name="Lipzen A."/>
            <person name="Pangilinan J."/>
            <person name="LaButti K."/>
            <person name="Hainaut M."/>
            <person name="Henrissat B."/>
            <person name="Grigoriev I.V."/>
            <person name="Spatafora J.W."/>
            <person name="Aime M.C."/>
        </authorList>
    </citation>
    <scope>NUCLEOTIDE SEQUENCE [LARGE SCALE GENOMIC DNA]</scope>
    <source>
        <strain evidence="2 3">MCA 5214</strain>
    </source>
</reference>
<organism evidence="2 3">
    <name type="scientific">Jaminaea rosea</name>
    <dbReference type="NCBI Taxonomy" id="1569628"/>
    <lineage>
        <taxon>Eukaryota</taxon>
        <taxon>Fungi</taxon>
        <taxon>Dikarya</taxon>
        <taxon>Basidiomycota</taxon>
        <taxon>Ustilaginomycotina</taxon>
        <taxon>Exobasidiomycetes</taxon>
        <taxon>Microstromatales</taxon>
        <taxon>Microstromatales incertae sedis</taxon>
        <taxon>Jaminaea</taxon>
    </lineage>
</organism>
<dbReference type="GeneID" id="37031775"/>
<evidence type="ECO:0000313" key="2">
    <source>
        <dbReference type="EMBL" id="PWN24670.1"/>
    </source>
</evidence>
<feature type="compositionally biased region" description="Low complexity" evidence="1">
    <location>
        <begin position="90"/>
        <end position="108"/>
    </location>
</feature>
<gene>
    <name evidence="2" type="ORF">BDZ90DRAFT_92555</name>
</gene>
<feature type="region of interest" description="Disordered" evidence="1">
    <location>
        <begin position="204"/>
        <end position="224"/>
    </location>
</feature>
<feature type="compositionally biased region" description="Basic and acidic residues" evidence="1">
    <location>
        <begin position="66"/>
        <end position="77"/>
    </location>
</feature>
<dbReference type="Proteomes" id="UP000245884">
    <property type="component" value="Unassembled WGS sequence"/>
</dbReference>
<accession>A0A316UHJ3</accession>
<evidence type="ECO:0000256" key="1">
    <source>
        <dbReference type="SAM" id="MobiDB-lite"/>
    </source>
</evidence>